<accession>A0AAV5R190</accession>
<keyword evidence="3 7" id="KW-0689">Ribosomal protein</keyword>
<dbReference type="Pfam" id="PF05046">
    <property type="entry name" value="Img2"/>
    <property type="match status" value="1"/>
</dbReference>
<evidence type="ECO:0000256" key="2">
    <source>
        <dbReference type="ARBA" id="ARBA00005677"/>
    </source>
</evidence>
<protein>
    <recommendedName>
        <fullName evidence="6">Large ribosomal subunit protein mL49</fullName>
    </recommendedName>
</protein>
<dbReference type="GO" id="GO:0005762">
    <property type="term" value="C:mitochondrial large ribosomal subunit"/>
    <property type="evidence" value="ECO:0007669"/>
    <property type="project" value="TreeGrafter"/>
</dbReference>
<dbReference type="EMBL" id="BTGB01000001">
    <property type="protein sequence ID" value="GMM45030.1"/>
    <property type="molecule type" value="Genomic_DNA"/>
</dbReference>
<gene>
    <name evidence="7" type="ORF">DAPK24_016050</name>
</gene>
<dbReference type="GO" id="GO:0003735">
    <property type="term" value="F:structural constituent of ribosome"/>
    <property type="evidence" value="ECO:0007669"/>
    <property type="project" value="InterPro"/>
</dbReference>
<evidence type="ECO:0000256" key="6">
    <source>
        <dbReference type="ARBA" id="ARBA00035191"/>
    </source>
</evidence>
<dbReference type="PANTHER" id="PTHR13477">
    <property type="entry name" value="MITOCHONDRIAL 39S RIBOSOMAL PROTEIN L49"/>
    <property type="match status" value="1"/>
</dbReference>
<proteinExistence type="inferred from homology"/>
<organism evidence="7 8">
    <name type="scientific">Pichia kluyveri</name>
    <name type="common">Yeast</name>
    <dbReference type="NCBI Taxonomy" id="36015"/>
    <lineage>
        <taxon>Eukaryota</taxon>
        <taxon>Fungi</taxon>
        <taxon>Dikarya</taxon>
        <taxon>Ascomycota</taxon>
        <taxon>Saccharomycotina</taxon>
        <taxon>Pichiomycetes</taxon>
        <taxon>Pichiales</taxon>
        <taxon>Pichiaceae</taxon>
        <taxon>Pichia</taxon>
    </lineage>
</organism>
<evidence type="ECO:0000313" key="7">
    <source>
        <dbReference type="EMBL" id="GMM45030.1"/>
    </source>
</evidence>
<reference evidence="7 8" key="1">
    <citation type="journal article" date="2023" name="Elife">
        <title>Identification of key yeast species and microbe-microbe interactions impacting larval growth of Drosophila in the wild.</title>
        <authorList>
            <person name="Mure A."/>
            <person name="Sugiura Y."/>
            <person name="Maeda R."/>
            <person name="Honda K."/>
            <person name="Sakurai N."/>
            <person name="Takahashi Y."/>
            <person name="Watada M."/>
            <person name="Katoh T."/>
            <person name="Gotoh A."/>
            <person name="Gotoh Y."/>
            <person name="Taniguchi I."/>
            <person name="Nakamura K."/>
            <person name="Hayashi T."/>
            <person name="Katayama T."/>
            <person name="Uemura T."/>
            <person name="Hattori Y."/>
        </authorList>
    </citation>
    <scope>NUCLEOTIDE SEQUENCE [LARGE SCALE GENOMIC DNA]</scope>
    <source>
        <strain evidence="7 8">PK-24</strain>
    </source>
</reference>
<keyword evidence="4" id="KW-0496">Mitochondrion</keyword>
<evidence type="ECO:0000256" key="5">
    <source>
        <dbReference type="ARBA" id="ARBA00023274"/>
    </source>
</evidence>
<evidence type="ECO:0000313" key="8">
    <source>
        <dbReference type="Proteomes" id="UP001378960"/>
    </source>
</evidence>
<keyword evidence="8" id="KW-1185">Reference proteome</keyword>
<name>A0AAV5R190_PICKL</name>
<evidence type="ECO:0000256" key="4">
    <source>
        <dbReference type="ARBA" id="ARBA00023128"/>
    </source>
</evidence>
<dbReference type="Gene3D" id="3.30.780.10">
    <property type="entry name" value="SUI1-like domain"/>
    <property type="match status" value="1"/>
</dbReference>
<dbReference type="Proteomes" id="UP001378960">
    <property type="component" value="Unassembled WGS sequence"/>
</dbReference>
<keyword evidence="5" id="KW-0687">Ribonucleoprotein</keyword>
<dbReference type="PANTHER" id="PTHR13477:SF0">
    <property type="entry name" value="LARGE RIBOSOMAL SUBUNIT PROTEIN ML49"/>
    <property type="match status" value="1"/>
</dbReference>
<evidence type="ECO:0000256" key="3">
    <source>
        <dbReference type="ARBA" id="ARBA00022980"/>
    </source>
</evidence>
<comment type="subcellular location">
    <subcellularLocation>
        <location evidence="1">Mitochondrion</location>
    </subcellularLocation>
</comment>
<sequence length="114" mass="12719">MSALSASSAARLAKVLPSLNEISLSQLTTKPALPTYNISRTSSGNLPVYKTIRSQCEYTDIKRVKGNVVQLRNDLQNALPQIEKSKFTCYIKSNSIHIKGNYVDEIKKVLETKF</sequence>
<dbReference type="AlphaFoldDB" id="A0AAV5R190"/>
<dbReference type="InterPro" id="IPR007740">
    <property type="entry name" value="Ribosomal_mL49"/>
</dbReference>
<dbReference type="GO" id="GO:0006412">
    <property type="term" value="P:translation"/>
    <property type="evidence" value="ECO:0007669"/>
    <property type="project" value="InterPro"/>
</dbReference>
<comment type="similarity">
    <text evidence="2">Belongs to the mitochondrion-specific ribosomal protein mL49 family.</text>
</comment>
<evidence type="ECO:0000256" key="1">
    <source>
        <dbReference type="ARBA" id="ARBA00004173"/>
    </source>
</evidence>
<comment type="caution">
    <text evidence="7">The sequence shown here is derived from an EMBL/GenBank/DDBJ whole genome shotgun (WGS) entry which is preliminary data.</text>
</comment>